<feature type="domain" description="NACHT conflict system C-terminal helical" evidence="1">
    <location>
        <begin position="641"/>
        <end position="728"/>
    </location>
</feature>
<comment type="caution">
    <text evidence="2">The sequence shown here is derived from an EMBL/GenBank/DDBJ whole genome shotgun (WGS) entry which is preliminary data.</text>
</comment>
<evidence type="ECO:0000313" key="2">
    <source>
        <dbReference type="EMBL" id="NMF59040.1"/>
    </source>
</evidence>
<dbReference type="PANTHER" id="PTHR46844:SF1">
    <property type="entry name" value="SLR5058 PROTEIN"/>
    <property type="match status" value="1"/>
</dbReference>
<dbReference type="SUPFAM" id="SSF52540">
    <property type="entry name" value="P-loop containing nucleoside triphosphate hydrolases"/>
    <property type="match status" value="1"/>
</dbReference>
<dbReference type="RefSeq" id="WP_169363862.1">
    <property type="nucleotide sequence ID" value="NZ_JAAVJL010000001.1"/>
</dbReference>
<reference evidence="2 3" key="1">
    <citation type="submission" date="2020-03" db="EMBL/GenBank/DDBJ databases">
        <title>Draft Genome Sequence of 2-Methylisoborneol Producing Pseudanabaena yagii Strain GIHE-NHR1 Isolated from North Han River in South Korea.</title>
        <authorList>
            <person name="Jeong J."/>
        </authorList>
    </citation>
    <scope>NUCLEOTIDE SEQUENCE [LARGE SCALE GENOMIC DNA]</scope>
    <source>
        <strain evidence="2 3">GIHE-NHR1</strain>
    </source>
</reference>
<evidence type="ECO:0000259" key="1">
    <source>
        <dbReference type="Pfam" id="PF22727"/>
    </source>
</evidence>
<sequence>MLAMNIKQEQTIREVVQRFKAALSGFPESVRKRGGEIDEAYFVHAISKAASQYARNYIKSYAFTQIFGSQKLTTLSSIYIGQKFQAYTSVRSFESVNDLEEAFAHDLQRSNYSKGNNLLGLNIANEEVYLMILGKPTVGKTTFLKYIGLEALYYPESRYKHDVLPVFIHLWKFCLNTDNLLQAIAEEFEKCGFPESRELTIWMLEQGNLLILVDGLNESTLSQRYLSQHLKEFVKAYPHNRYIVSSRLVSYQRNLGQFLELEMQTWDDLHIQEYIHKWFTINYESRANRDVNGTSNDSSKLADIASQEAQRCWQILQLNAVARDLANSPLSLSFLCLLCDRRLSLPSNVSGLYQKAINLVLEEQVLNYQLLNDQGQNIISTDILEILLTEIAYKSFELCQSLLPFQDLTEYLQEILTSYIGVLEKVEVSFNLLKVLQKIGICKINTVAGLTSFTFSHITFQEYFVARYIYNHNLVKQIVPQHLSDRRWQNIFLLLAGIANGNVEELLLSIEIQAASYINTNKLSDILEWIEQINIHSRGTQKSVAKRIAALFLARPRFLAEISPALVLTRMLELARELYCTFDLSPNFDKVFASDLSLSLAQALDFDSNTELNLVIQLCNDLEQTLVKIDFDKRYINFMALSARLESLIDQVPSYDQPFEVREDFRNQISRVWIQTLYLPVDLNQISHHEVESLENYLYANLLMVKCKNIAIAVSRKVWEEIESRILRITGI</sequence>
<dbReference type="Proteomes" id="UP000738376">
    <property type="component" value="Unassembled WGS sequence"/>
</dbReference>
<name>A0ABX1LVJ9_9CYAN</name>
<dbReference type="InterPro" id="IPR054501">
    <property type="entry name" value="NCH2"/>
</dbReference>
<dbReference type="Gene3D" id="3.40.50.300">
    <property type="entry name" value="P-loop containing nucleotide triphosphate hydrolases"/>
    <property type="match status" value="1"/>
</dbReference>
<proteinExistence type="predicted"/>
<gene>
    <name evidence="2" type="ORF">HC246_13700</name>
</gene>
<keyword evidence="3" id="KW-1185">Reference proteome</keyword>
<dbReference type="EMBL" id="JAAVJL010000001">
    <property type="protein sequence ID" value="NMF59040.1"/>
    <property type="molecule type" value="Genomic_DNA"/>
</dbReference>
<accession>A0ABX1LVJ9</accession>
<dbReference type="Pfam" id="PF22727">
    <property type="entry name" value="NCH2"/>
    <property type="match status" value="1"/>
</dbReference>
<evidence type="ECO:0000313" key="3">
    <source>
        <dbReference type="Proteomes" id="UP000738376"/>
    </source>
</evidence>
<protein>
    <recommendedName>
        <fullName evidence="1">NACHT conflict system C-terminal helical domain-containing protein</fullName>
    </recommendedName>
</protein>
<organism evidence="2 3">
    <name type="scientific">Pseudanabaena yagii GIHE-NHR1</name>
    <dbReference type="NCBI Taxonomy" id="2722753"/>
    <lineage>
        <taxon>Bacteria</taxon>
        <taxon>Bacillati</taxon>
        <taxon>Cyanobacteriota</taxon>
        <taxon>Cyanophyceae</taxon>
        <taxon>Pseudanabaenales</taxon>
        <taxon>Pseudanabaenaceae</taxon>
        <taxon>Pseudanabaena</taxon>
        <taxon>Pseudanabaena yagii</taxon>
    </lineage>
</organism>
<dbReference type="InterPro" id="IPR027417">
    <property type="entry name" value="P-loop_NTPase"/>
</dbReference>
<dbReference type="PANTHER" id="PTHR46844">
    <property type="entry name" value="SLR5058 PROTEIN"/>
    <property type="match status" value="1"/>
</dbReference>